<evidence type="ECO:0000313" key="3">
    <source>
        <dbReference type="Proteomes" id="UP000255269"/>
    </source>
</evidence>
<dbReference type="EMBL" id="UGJF01000002">
    <property type="protein sequence ID" value="STQ88899.1"/>
    <property type="molecule type" value="Genomic_DNA"/>
</dbReference>
<proteinExistence type="predicted"/>
<dbReference type="Proteomes" id="UP000255269">
    <property type="component" value="Unassembled WGS sequence"/>
</dbReference>
<name>A0A377Q2V7_9HELI</name>
<dbReference type="AlphaFoldDB" id="A0A377Q2V7"/>
<reference evidence="2 3" key="1">
    <citation type="submission" date="2018-06" db="EMBL/GenBank/DDBJ databases">
        <authorList>
            <consortium name="Pathogen Informatics"/>
            <person name="Doyle S."/>
        </authorList>
    </citation>
    <scope>NUCLEOTIDE SEQUENCE [LARGE SCALE GENOMIC DNA]</scope>
    <source>
        <strain evidence="2 3">NCTC13156</strain>
    </source>
</reference>
<gene>
    <name evidence="2" type="ORF">NCTC13156_01706</name>
</gene>
<dbReference type="RefSeq" id="WP_115057303.1">
    <property type="nucleotide sequence ID" value="NZ_UGJF01000002.1"/>
</dbReference>
<feature type="coiled-coil region" evidence="1">
    <location>
        <begin position="134"/>
        <end position="168"/>
    </location>
</feature>
<protein>
    <submittedName>
        <fullName evidence="2">Uncharacterized protein</fullName>
    </submittedName>
</protein>
<accession>A0A377Q2V7</accession>
<keyword evidence="1" id="KW-0175">Coiled coil</keyword>
<organism evidence="2 3">
    <name type="scientific">Helicobacter pullorum</name>
    <dbReference type="NCBI Taxonomy" id="35818"/>
    <lineage>
        <taxon>Bacteria</taxon>
        <taxon>Pseudomonadati</taxon>
        <taxon>Campylobacterota</taxon>
        <taxon>Epsilonproteobacteria</taxon>
        <taxon>Campylobacterales</taxon>
        <taxon>Helicobacteraceae</taxon>
        <taxon>Helicobacter</taxon>
    </lineage>
</organism>
<evidence type="ECO:0000313" key="2">
    <source>
        <dbReference type="EMBL" id="STQ88899.1"/>
    </source>
</evidence>
<evidence type="ECO:0000256" key="1">
    <source>
        <dbReference type="SAM" id="Coils"/>
    </source>
</evidence>
<sequence>MKHTKFMTFSFHRDEYKHLKKLAKENKQSLSNLLKSVLLDGKYHHISSKKNLTKKELFLLHLTDEEYDYLVELFKMVSPMPRSKYIYAKIANIKNYHSVEFRSNVSYDIGKLKESLELGNKLKSIKEAEEEAQKEYLVRMIEKNQKRIENKEKELEYLNEYISVIKNEGGNKLKQAREKRNFLKSGLKQDINKLIQRQNHLRQIESKVVNRQK</sequence>